<accession>A0A2S4LVY9</accession>
<evidence type="ECO:0000256" key="1">
    <source>
        <dbReference type="ARBA" id="ARBA00004651"/>
    </source>
</evidence>
<keyword evidence="3" id="KW-1003">Cell membrane</keyword>
<feature type="transmembrane region" description="Helical" evidence="7">
    <location>
        <begin position="343"/>
        <end position="364"/>
    </location>
</feature>
<feature type="transmembrane region" description="Helical" evidence="7">
    <location>
        <begin position="247"/>
        <end position="268"/>
    </location>
</feature>
<evidence type="ECO:0000313" key="11">
    <source>
        <dbReference type="Proteomes" id="UP000236919"/>
    </source>
</evidence>
<evidence type="ECO:0000259" key="9">
    <source>
        <dbReference type="Pfam" id="PF12704"/>
    </source>
</evidence>
<evidence type="ECO:0000256" key="2">
    <source>
        <dbReference type="ARBA" id="ARBA00022448"/>
    </source>
</evidence>
<dbReference type="RefSeq" id="WP_103721066.1">
    <property type="nucleotide sequence ID" value="NZ_PQFZ01000024.1"/>
</dbReference>
<evidence type="ECO:0000256" key="7">
    <source>
        <dbReference type="SAM" id="Phobius"/>
    </source>
</evidence>
<keyword evidence="11" id="KW-1185">Reference proteome</keyword>
<keyword evidence="6 7" id="KW-0472">Membrane</keyword>
<keyword evidence="2" id="KW-0813">Transport</keyword>
<name>A0A2S4LVY9_9HYPH</name>
<evidence type="ECO:0000256" key="6">
    <source>
        <dbReference type="ARBA" id="ARBA00023136"/>
    </source>
</evidence>
<comment type="caution">
    <text evidence="10">The sequence shown here is derived from an EMBL/GenBank/DDBJ whole genome shotgun (WGS) entry which is preliminary data.</text>
</comment>
<dbReference type="PANTHER" id="PTHR43738">
    <property type="entry name" value="ABC TRANSPORTER, MEMBRANE PROTEIN"/>
    <property type="match status" value="1"/>
</dbReference>
<dbReference type="InterPro" id="IPR025857">
    <property type="entry name" value="MacB_PCD"/>
</dbReference>
<comment type="subcellular location">
    <subcellularLocation>
        <location evidence="1">Cell membrane</location>
        <topology evidence="1">Multi-pass membrane protein</topology>
    </subcellularLocation>
</comment>
<dbReference type="Pfam" id="PF12704">
    <property type="entry name" value="MacB_PCD"/>
    <property type="match status" value="1"/>
</dbReference>
<keyword evidence="5 7" id="KW-1133">Transmembrane helix</keyword>
<evidence type="ECO:0000256" key="4">
    <source>
        <dbReference type="ARBA" id="ARBA00022692"/>
    </source>
</evidence>
<proteinExistence type="predicted"/>
<feature type="transmembrane region" description="Helical" evidence="7">
    <location>
        <begin position="309"/>
        <end position="331"/>
    </location>
</feature>
<evidence type="ECO:0000259" key="8">
    <source>
        <dbReference type="Pfam" id="PF02687"/>
    </source>
</evidence>
<dbReference type="Proteomes" id="UP000236919">
    <property type="component" value="Unassembled WGS sequence"/>
</dbReference>
<dbReference type="AlphaFoldDB" id="A0A2S4LVY9"/>
<dbReference type="GO" id="GO:0005886">
    <property type="term" value="C:plasma membrane"/>
    <property type="evidence" value="ECO:0007669"/>
    <property type="project" value="UniProtKB-SubCell"/>
</dbReference>
<feature type="domain" description="ABC3 transporter permease C-terminal" evidence="8">
    <location>
        <begin position="259"/>
        <end position="372"/>
    </location>
</feature>
<organism evidence="10 11">
    <name type="scientific">Bosea psychrotolerans</name>
    <dbReference type="NCBI Taxonomy" id="1871628"/>
    <lineage>
        <taxon>Bacteria</taxon>
        <taxon>Pseudomonadati</taxon>
        <taxon>Pseudomonadota</taxon>
        <taxon>Alphaproteobacteria</taxon>
        <taxon>Hyphomicrobiales</taxon>
        <taxon>Boseaceae</taxon>
        <taxon>Bosea</taxon>
    </lineage>
</organism>
<keyword evidence="4 7" id="KW-0812">Transmembrane</keyword>
<dbReference type="OrthoDB" id="8578584at2"/>
<feature type="transmembrane region" description="Helical" evidence="7">
    <location>
        <begin position="17"/>
        <end position="42"/>
    </location>
</feature>
<evidence type="ECO:0000313" key="10">
    <source>
        <dbReference type="EMBL" id="POR46529.1"/>
    </source>
</evidence>
<dbReference type="InterPro" id="IPR051125">
    <property type="entry name" value="ABC-4/HrtB_transporter"/>
</dbReference>
<gene>
    <name evidence="10" type="ORF">CYD53_12457</name>
</gene>
<evidence type="ECO:0000256" key="3">
    <source>
        <dbReference type="ARBA" id="ARBA00022475"/>
    </source>
</evidence>
<dbReference type="InterPro" id="IPR003838">
    <property type="entry name" value="ABC3_permease_C"/>
</dbReference>
<reference evidence="10 11" key="1">
    <citation type="submission" date="2018-01" db="EMBL/GenBank/DDBJ databases">
        <title>Genomic Encyclopedia of Type Strains, Phase III (KMG-III): the genomes of soil and plant-associated and newly described type strains.</title>
        <authorList>
            <person name="Whitman W."/>
        </authorList>
    </citation>
    <scope>NUCLEOTIDE SEQUENCE [LARGE SCALE GENOMIC DNA]</scope>
    <source>
        <strain evidence="10 11">1131</strain>
    </source>
</reference>
<feature type="domain" description="MacB-like periplasmic core" evidence="9">
    <location>
        <begin position="31"/>
        <end position="223"/>
    </location>
</feature>
<evidence type="ECO:0000256" key="5">
    <source>
        <dbReference type="ARBA" id="ARBA00022989"/>
    </source>
</evidence>
<dbReference type="Pfam" id="PF02687">
    <property type="entry name" value="FtsX"/>
    <property type="match status" value="1"/>
</dbReference>
<sequence>MAVALARKTLIHEWRRFLPAIMSVGFSGVLIIVQGALLLGIVGTNALSVTQSRADLWVGFPGTQSADLGRSIDIGVSSELLVDSRVARVEPLLLGSGDWRGPRGGGISVTLIGIETRRDALGLARAVLPAERALLDEPATALVDDGDLDKLATEIGGTAEINGRRVRVVGTTSGMRAMGGVNVVVSLATARAIDRSLAASDNVTYYLASLHSSQAAKAVRARFSRPETRSRFEIWTAADLAGRSVRYWLLESGAGVGFIFATAVALLVGTLITSQTLMAAVAASTPQYATLRAIGVPFPKLRRIVVEQAGWVGAIGLALGLAGSLLAAVLARLNGIPFALGPGIMALSGALVLAVALLAGLLALRRLRHADPAALLR</sequence>
<dbReference type="PANTHER" id="PTHR43738:SF1">
    <property type="entry name" value="HEMIN TRANSPORT SYSTEM PERMEASE PROTEIN HRTB-RELATED"/>
    <property type="match status" value="1"/>
</dbReference>
<dbReference type="EMBL" id="PQFZ01000024">
    <property type="protein sequence ID" value="POR46529.1"/>
    <property type="molecule type" value="Genomic_DNA"/>
</dbReference>
<protein>
    <submittedName>
        <fullName evidence="10">Putative ABC transport system permease protein</fullName>
    </submittedName>
</protein>